<accession>D0LL17</accession>
<dbReference type="KEGG" id="hoh:Hoch_4240"/>
<protein>
    <submittedName>
        <fullName evidence="2">NADH dehydrogenase (Quinone)</fullName>
    </submittedName>
</protein>
<reference evidence="2 3" key="1">
    <citation type="journal article" date="2010" name="Stand. Genomic Sci.">
        <title>Complete genome sequence of Haliangium ochraceum type strain (SMP-2).</title>
        <authorList>
            <consortium name="US DOE Joint Genome Institute (JGI-PGF)"/>
            <person name="Ivanova N."/>
            <person name="Daum C."/>
            <person name="Lang E."/>
            <person name="Abt B."/>
            <person name="Kopitz M."/>
            <person name="Saunders E."/>
            <person name="Lapidus A."/>
            <person name="Lucas S."/>
            <person name="Glavina Del Rio T."/>
            <person name="Nolan M."/>
            <person name="Tice H."/>
            <person name="Copeland A."/>
            <person name="Cheng J.F."/>
            <person name="Chen F."/>
            <person name="Bruce D."/>
            <person name="Goodwin L."/>
            <person name="Pitluck S."/>
            <person name="Mavromatis K."/>
            <person name="Pati A."/>
            <person name="Mikhailova N."/>
            <person name="Chen A."/>
            <person name="Palaniappan K."/>
            <person name="Land M."/>
            <person name="Hauser L."/>
            <person name="Chang Y.J."/>
            <person name="Jeffries C.D."/>
            <person name="Detter J.C."/>
            <person name="Brettin T."/>
            <person name="Rohde M."/>
            <person name="Goker M."/>
            <person name="Bristow J."/>
            <person name="Markowitz V."/>
            <person name="Eisen J.A."/>
            <person name="Hugenholtz P."/>
            <person name="Kyrpides N.C."/>
            <person name="Klenk H.P."/>
        </authorList>
    </citation>
    <scope>NUCLEOTIDE SEQUENCE [LARGE SCALE GENOMIC DNA]</scope>
    <source>
        <strain evidence="3">DSM 14365 / CIP 107738 / JCM 11303 / AJ 13395 / SMP-2</strain>
    </source>
</reference>
<keyword evidence="3" id="KW-1185">Reference proteome</keyword>
<dbReference type="EMBL" id="CP001804">
    <property type="protein sequence ID" value="ACY16737.1"/>
    <property type="molecule type" value="Genomic_DNA"/>
</dbReference>
<dbReference type="STRING" id="502025.Hoch_4240"/>
<evidence type="ECO:0000256" key="1">
    <source>
        <dbReference type="SAM" id="Phobius"/>
    </source>
</evidence>
<sequence length="212" mass="22847">MFDHALWQQIAALPLPQIFGAIAWVLLFGALFGRKQPRLARLAAEEQLPVADNTGDTDVALAVYFGRTRSLALGALATLLGLAGTVIVGLERGPGVLMLVVAAVLLAFCSITVRAGRDGLRVGFGPLSWPRVNIPLASIERAEVIDLRPLQWGGWGYRRRPHGEAVVVRAGEAVRLQLDDDSVFAVTAEHASEIAALLDRLIAERERDRGDG</sequence>
<feature type="transmembrane region" description="Helical" evidence="1">
    <location>
        <begin position="96"/>
        <end position="113"/>
    </location>
</feature>
<dbReference type="HOGENOM" id="CLU_1298350_0_0_7"/>
<dbReference type="OrthoDB" id="4303577at2"/>
<dbReference type="AlphaFoldDB" id="D0LL17"/>
<feature type="transmembrane region" description="Helical" evidence="1">
    <location>
        <begin position="6"/>
        <end position="32"/>
    </location>
</feature>
<evidence type="ECO:0000313" key="3">
    <source>
        <dbReference type="Proteomes" id="UP000001880"/>
    </source>
</evidence>
<organism evidence="2 3">
    <name type="scientific">Haliangium ochraceum (strain DSM 14365 / JCM 11303 / SMP-2)</name>
    <dbReference type="NCBI Taxonomy" id="502025"/>
    <lineage>
        <taxon>Bacteria</taxon>
        <taxon>Pseudomonadati</taxon>
        <taxon>Myxococcota</taxon>
        <taxon>Polyangia</taxon>
        <taxon>Haliangiales</taxon>
        <taxon>Kofleriaceae</taxon>
        <taxon>Haliangium</taxon>
    </lineage>
</organism>
<name>D0LL17_HALO1</name>
<proteinExistence type="predicted"/>
<feature type="transmembrane region" description="Helical" evidence="1">
    <location>
        <begin position="71"/>
        <end position="90"/>
    </location>
</feature>
<keyword evidence="1" id="KW-0812">Transmembrane</keyword>
<dbReference type="RefSeq" id="WP_012829335.1">
    <property type="nucleotide sequence ID" value="NC_013440.1"/>
</dbReference>
<gene>
    <name evidence="2" type="ordered locus">Hoch_4240</name>
</gene>
<dbReference type="Proteomes" id="UP000001880">
    <property type="component" value="Chromosome"/>
</dbReference>
<evidence type="ECO:0000313" key="2">
    <source>
        <dbReference type="EMBL" id="ACY16737.1"/>
    </source>
</evidence>
<keyword evidence="1" id="KW-1133">Transmembrane helix</keyword>
<keyword evidence="1" id="KW-0472">Membrane</keyword>